<dbReference type="OrthoDB" id="118693at2759"/>
<sequence>MIDVDEWAGLFRTLVTLDADVHLRYRLVRAQCEELESIQRYMKQVRTARLQAQDAAQRRTEEAKEEAGIMQASLEEAIQRARRIRQEIAEKPTVKGKKNGKETDESDDLSTPRGLQDILAKARSIRAAEANNSATKASSEAVVVVTPIRLEYPRRMKTLMEKLEDLEAAEREQSFRFVFCKRLNAHLAMRQRPSNSETVSFSQSELAAVQVSFPKQVQRLTKAYNRLRGFLIERVNAEVVENAFRTQSLTALFPLYCRIKQAKKMLKTLNEEANALARRIPPRPRLSEAAIAHREKMLRRLRKKEPTSSDNPRAQRTDMYLLKSRIGRDLEAHSETLAKLNQAWESQQGSASEPTAHYSNAVQHTILVQSSNILLQTFQRAFSGSPPDPSSPEFCEIMMLLRFVDSVVLHRGQKQRSVVSR</sequence>
<dbReference type="AlphaFoldDB" id="A0A8K1CCP9"/>
<evidence type="ECO:0000313" key="3">
    <source>
        <dbReference type="Proteomes" id="UP000794436"/>
    </source>
</evidence>
<keyword evidence="3" id="KW-1185">Reference proteome</keyword>
<protein>
    <submittedName>
        <fullName evidence="2">Uncharacterized protein</fullName>
    </submittedName>
</protein>
<evidence type="ECO:0000313" key="2">
    <source>
        <dbReference type="EMBL" id="TMW60817.1"/>
    </source>
</evidence>
<accession>A0A8K1CCP9</accession>
<gene>
    <name evidence="2" type="ORF">Poli38472_000859</name>
</gene>
<dbReference type="EMBL" id="SPLM01000108">
    <property type="protein sequence ID" value="TMW60817.1"/>
    <property type="molecule type" value="Genomic_DNA"/>
</dbReference>
<name>A0A8K1CCP9_PYTOL</name>
<feature type="region of interest" description="Disordered" evidence="1">
    <location>
        <begin position="88"/>
        <end position="114"/>
    </location>
</feature>
<feature type="compositionally biased region" description="Basic and acidic residues" evidence="1">
    <location>
        <begin position="88"/>
        <end position="103"/>
    </location>
</feature>
<organism evidence="2 3">
    <name type="scientific">Pythium oligandrum</name>
    <name type="common">Mycoparasitic fungus</name>
    <dbReference type="NCBI Taxonomy" id="41045"/>
    <lineage>
        <taxon>Eukaryota</taxon>
        <taxon>Sar</taxon>
        <taxon>Stramenopiles</taxon>
        <taxon>Oomycota</taxon>
        <taxon>Peronosporomycetes</taxon>
        <taxon>Pythiales</taxon>
        <taxon>Pythiaceae</taxon>
        <taxon>Pythium</taxon>
    </lineage>
</organism>
<evidence type="ECO:0000256" key="1">
    <source>
        <dbReference type="SAM" id="MobiDB-lite"/>
    </source>
</evidence>
<reference evidence="2" key="1">
    <citation type="submission" date="2019-03" db="EMBL/GenBank/DDBJ databases">
        <title>Long read genome sequence of the mycoparasitic Pythium oligandrum ATCC 38472 isolated from sugarbeet rhizosphere.</title>
        <authorList>
            <person name="Gaulin E."/>
        </authorList>
    </citation>
    <scope>NUCLEOTIDE SEQUENCE</scope>
    <source>
        <strain evidence="2">ATCC 38472_TT</strain>
    </source>
</reference>
<comment type="caution">
    <text evidence="2">The sequence shown here is derived from an EMBL/GenBank/DDBJ whole genome shotgun (WGS) entry which is preliminary data.</text>
</comment>
<dbReference type="Proteomes" id="UP000794436">
    <property type="component" value="Unassembled WGS sequence"/>
</dbReference>
<proteinExistence type="predicted"/>